<sequence length="212" mass="23406">MDLSNISGLVLMPSADDIEILKVENEMNAKLPNSYKDLLKTSNGLSTDEGVVIYGTEDIVERNETWETEVYAQGYIAIGDDSGGKVFLMYQGDGDNSVLIVDSGDMTIEHSDIVTSDITQWIKSGFLIEKDKAEDNINWSEYCKVVLIDTPDGGLKDLLKIKNAFGLNISAANLLKGSKNLPFILVDEFPYGKAITLVEKLGDMKIELRTEK</sequence>
<dbReference type="SMART" id="SM00860">
    <property type="entry name" value="SMI1_KNR4"/>
    <property type="match status" value="1"/>
</dbReference>
<dbReference type="SUPFAM" id="SSF160631">
    <property type="entry name" value="SMI1/KNR4-like"/>
    <property type="match status" value="1"/>
</dbReference>
<dbReference type="RefSeq" id="WP_163180905.1">
    <property type="nucleotide sequence ID" value="NZ_JAAIWM010000007.1"/>
</dbReference>
<feature type="domain" description="Knr4/Smi1-like" evidence="1">
    <location>
        <begin position="14"/>
        <end position="124"/>
    </location>
</feature>
<dbReference type="EMBL" id="JAAIWM010000007">
    <property type="protein sequence ID" value="NEY73395.1"/>
    <property type="molecule type" value="Genomic_DNA"/>
</dbReference>
<evidence type="ECO:0000313" key="3">
    <source>
        <dbReference type="Proteomes" id="UP000481043"/>
    </source>
</evidence>
<dbReference type="Gene3D" id="3.40.1580.10">
    <property type="entry name" value="SMI1/KNR4-like"/>
    <property type="match status" value="1"/>
</dbReference>
<dbReference type="InterPro" id="IPR018958">
    <property type="entry name" value="Knr4/Smi1-like_dom"/>
</dbReference>
<keyword evidence="3" id="KW-1185">Reference proteome</keyword>
<name>A0A6M0QAP7_9BACI</name>
<reference evidence="2 3" key="1">
    <citation type="submission" date="2020-02" db="EMBL/GenBank/DDBJ databases">
        <title>Bacillus aquiflavi sp. nov., isolated from yellow water of strong flavor Chinese baijiu in Yibin region of China.</title>
        <authorList>
            <person name="Xie J."/>
        </authorList>
    </citation>
    <scope>NUCLEOTIDE SEQUENCE [LARGE SCALE GENOMIC DNA]</scope>
    <source>
        <strain evidence="2 3">SA4</strain>
    </source>
</reference>
<accession>A0A6M0QAP7</accession>
<dbReference type="AlphaFoldDB" id="A0A6M0QAP7"/>
<dbReference type="InterPro" id="IPR037883">
    <property type="entry name" value="Knr4/Smi1-like_sf"/>
</dbReference>
<evidence type="ECO:0000313" key="2">
    <source>
        <dbReference type="EMBL" id="NEY73395.1"/>
    </source>
</evidence>
<protein>
    <submittedName>
        <fullName evidence="2">SMI1/KNR4 family protein</fullName>
    </submittedName>
</protein>
<dbReference type="Proteomes" id="UP000481043">
    <property type="component" value="Unassembled WGS sequence"/>
</dbReference>
<gene>
    <name evidence="2" type="ORF">G4D63_16800</name>
</gene>
<organism evidence="2 3">
    <name type="scientific">Bacillus mesophilus</name>
    <dbReference type="NCBI Taxonomy" id="1808955"/>
    <lineage>
        <taxon>Bacteria</taxon>
        <taxon>Bacillati</taxon>
        <taxon>Bacillota</taxon>
        <taxon>Bacilli</taxon>
        <taxon>Bacillales</taxon>
        <taxon>Bacillaceae</taxon>
        <taxon>Bacillus</taxon>
    </lineage>
</organism>
<proteinExistence type="predicted"/>
<evidence type="ECO:0000259" key="1">
    <source>
        <dbReference type="SMART" id="SM00860"/>
    </source>
</evidence>
<comment type="caution">
    <text evidence="2">The sequence shown here is derived from an EMBL/GenBank/DDBJ whole genome shotgun (WGS) entry which is preliminary data.</text>
</comment>
<dbReference type="Pfam" id="PF09346">
    <property type="entry name" value="SMI1_KNR4"/>
    <property type="match status" value="1"/>
</dbReference>